<gene>
    <name evidence="7 9" type="primary">tatC</name>
    <name evidence="9" type="ORF">CPELA_05605</name>
</gene>
<feature type="compositionally biased region" description="Low complexity" evidence="8">
    <location>
        <begin position="335"/>
        <end position="354"/>
    </location>
</feature>
<comment type="function">
    <text evidence="7">Part of the twin-arginine translocation (Tat) system that transports large folded proteins containing a characteristic twin-arginine motif in their signal peptide across membranes. Together with TatB, TatC is part of a receptor directly interacting with Tat signal peptides.</text>
</comment>
<protein>
    <recommendedName>
        <fullName evidence="7">Sec-independent protein translocase protein TatC</fullName>
    </recommendedName>
</protein>
<dbReference type="GO" id="GO:0009977">
    <property type="term" value="F:proton motive force dependent protein transmembrane transporter activity"/>
    <property type="evidence" value="ECO:0007669"/>
    <property type="project" value="TreeGrafter"/>
</dbReference>
<dbReference type="NCBIfam" id="TIGR00945">
    <property type="entry name" value="tatC"/>
    <property type="match status" value="1"/>
</dbReference>
<dbReference type="PANTHER" id="PTHR30371:SF0">
    <property type="entry name" value="SEC-INDEPENDENT PROTEIN TRANSLOCASE PROTEIN TATC, CHLOROPLASTIC-RELATED"/>
    <property type="match status" value="1"/>
</dbReference>
<feature type="transmembrane region" description="Helical" evidence="7">
    <location>
        <begin position="254"/>
        <end position="273"/>
    </location>
</feature>
<keyword evidence="7" id="KW-1003">Cell membrane</keyword>
<feature type="compositionally biased region" description="Polar residues" evidence="8">
    <location>
        <begin position="322"/>
        <end position="334"/>
    </location>
</feature>
<feature type="transmembrane region" description="Helical" evidence="7">
    <location>
        <begin position="194"/>
        <end position="220"/>
    </location>
</feature>
<sequence length="368" mass="39773">MSTGEGFEAPRTRLKVGKRKAKRNPQADMSLVEHLQELRTRVVRALIAIAFGTVLGFIWYQQSFGPIPSLGDILRGPYCSLPDYYRADLSNDGECRLIATAPFEMFMLRLKVGALAGIVFSSPVWLWQIWGFVAPGMLKNERRISMIFLSIAVALFVLGTVIAYWVIAIGLEVLLSMGRDVQITALSGALYFKFLLNSLVIFGISFEVPLFVVALNMVGVLHYEAVKGKRRFIMMALFVLAAIVTPGQDMVGMTVLGGALSLLVELSFQFMRFNDKRRKIHRPEWMDVADDESTPLDADSGYVGPSGSVGASGPIGPSGPVTSSGSIYGSGSVQSSGPIAAPSSIAKPSSTSGGASSLQDRSDFDDVI</sequence>
<feature type="transmembrane region" description="Helical" evidence="7">
    <location>
        <begin position="42"/>
        <end position="60"/>
    </location>
</feature>
<keyword evidence="5 7" id="KW-0811">Translocation</keyword>
<dbReference type="InterPro" id="IPR002033">
    <property type="entry name" value="TatC"/>
</dbReference>
<organism evidence="9 10">
    <name type="scientific">Corynebacterium pelargi</name>
    <dbReference type="NCBI Taxonomy" id="1471400"/>
    <lineage>
        <taxon>Bacteria</taxon>
        <taxon>Bacillati</taxon>
        <taxon>Actinomycetota</taxon>
        <taxon>Actinomycetes</taxon>
        <taxon>Mycobacteriales</taxon>
        <taxon>Corynebacteriaceae</taxon>
        <taxon>Corynebacterium</taxon>
    </lineage>
</organism>
<dbReference type="KEGG" id="cpeg:CPELA_05605"/>
<name>A0A410W8V9_9CORY</name>
<reference evidence="9 10" key="1">
    <citation type="submission" date="2019-01" db="EMBL/GenBank/DDBJ databases">
        <authorList>
            <person name="Ruckert C."/>
            <person name="Busche T."/>
            <person name="Kalinowski J."/>
        </authorList>
    </citation>
    <scope>NUCLEOTIDE SEQUENCE [LARGE SCALE GENOMIC DNA]</scope>
    <source>
        <strain evidence="9 10">136/3</strain>
    </source>
</reference>
<dbReference type="AlphaFoldDB" id="A0A410W8V9"/>
<evidence type="ECO:0000256" key="4">
    <source>
        <dbReference type="ARBA" id="ARBA00022989"/>
    </source>
</evidence>
<feature type="compositionally biased region" description="Low complexity" evidence="8">
    <location>
        <begin position="300"/>
        <end position="321"/>
    </location>
</feature>
<keyword evidence="6 7" id="KW-0472">Membrane</keyword>
<dbReference type="RefSeq" id="WP_128889851.1">
    <property type="nucleotide sequence ID" value="NZ_BMCX01000001.1"/>
</dbReference>
<feature type="transmembrane region" description="Helical" evidence="7">
    <location>
        <begin position="112"/>
        <end position="134"/>
    </location>
</feature>
<evidence type="ECO:0000256" key="3">
    <source>
        <dbReference type="ARBA" id="ARBA00022927"/>
    </source>
</evidence>
<comment type="subunit">
    <text evidence="7">The Tat system comprises two distinct complexes: a TatABC complex, containing multiple copies of TatA, TatB and TatC subunits, and a separate TatA complex, containing only TatA subunits. Substrates initially bind to the TatABC complex, which probably triggers association of the separate TatA complex to form the active translocon.</text>
</comment>
<evidence type="ECO:0000313" key="9">
    <source>
        <dbReference type="EMBL" id="QAU52392.1"/>
    </source>
</evidence>
<accession>A0A410W8V9</accession>
<evidence type="ECO:0000256" key="1">
    <source>
        <dbReference type="ARBA" id="ARBA00004141"/>
    </source>
</evidence>
<keyword evidence="4 7" id="KW-1133">Transmembrane helix</keyword>
<dbReference type="Pfam" id="PF00902">
    <property type="entry name" value="TatC"/>
    <property type="match status" value="1"/>
</dbReference>
<feature type="transmembrane region" description="Helical" evidence="7">
    <location>
        <begin position="146"/>
        <end position="167"/>
    </location>
</feature>
<dbReference type="PANTHER" id="PTHR30371">
    <property type="entry name" value="SEC-INDEPENDENT PROTEIN TRANSLOCASE PROTEIN TATC"/>
    <property type="match status" value="1"/>
</dbReference>
<dbReference type="PROSITE" id="PS01218">
    <property type="entry name" value="TATC"/>
    <property type="match status" value="1"/>
</dbReference>
<dbReference type="Proteomes" id="UP000288929">
    <property type="component" value="Chromosome"/>
</dbReference>
<feature type="region of interest" description="Disordered" evidence="8">
    <location>
        <begin position="290"/>
        <end position="368"/>
    </location>
</feature>
<dbReference type="PRINTS" id="PR01840">
    <property type="entry name" value="TATCFAMILY"/>
</dbReference>
<dbReference type="GO" id="GO:0065002">
    <property type="term" value="P:intracellular protein transmembrane transport"/>
    <property type="evidence" value="ECO:0007669"/>
    <property type="project" value="TreeGrafter"/>
</dbReference>
<dbReference type="OrthoDB" id="9777044at2"/>
<evidence type="ECO:0000256" key="6">
    <source>
        <dbReference type="ARBA" id="ARBA00023136"/>
    </source>
</evidence>
<dbReference type="GO" id="GO:0043953">
    <property type="term" value="P:protein transport by the Tat complex"/>
    <property type="evidence" value="ECO:0007669"/>
    <property type="project" value="UniProtKB-UniRule"/>
</dbReference>
<proteinExistence type="inferred from homology"/>
<keyword evidence="3 7" id="KW-0653">Protein transport</keyword>
<evidence type="ECO:0000313" key="10">
    <source>
        <dbReference type="Proteomes" id="UP000288929"/>
    </source>
</evidence>
<comment type="similarity">
    <text evidence="7">Belongs to the TatC family.</text>
</comment>
<dbReference type="InterPro" id="IPR019820">
    <property type="entry name" value="Sec-indep_translocase_CS"/>
</dbReference>
<dbReference type="EMBL" id="CP035299">
    <property type="protein sequence ID" value="QAU52392.1"/>
    <property type="molecule type" value="Genomic_DNA"/>
</dbReference>
<dbReference type="GO" id="GO:0033281">
    <property type="term" value="C:TAT protein transport complex"/>
    <property type="evidence" value="ECO:0007669"/>
    <property type="project" value="UniProtKB-UniRule"/>
</dbReference>
<keyword evidence="2 7" id="KW-0812">Transmembrane</keyword>
<evidence type="ECO:0000256" key="2">
    <source>
        <dbReference type="ARBA" id="ARBA00022692"/>
    </source>
</evidence>
<dbReference type="HAMAP" id="MF_00902">
    <property type="entry name" value="TatC"/>
    <property type="match status" value="1"/>
</dbReference>
<keyword evidence="7" id="KW-0813">Transport</keyword>
<evidence type="ECO:0000256" key="5">
    <source>
        <dbReference type="ARBA" id="ARBA00023010"/>
    </source>
</evidence>
<evidence type="ECO:0000256" key="7">
    <source>
        <dbReference type="HAMAP-Rule" id="MF_00902"/>
    </source>
</evidence>
<keyword evidence="10" id="KW-1185">Reference proteome</keyword>
<feature type="transmembrane region" description="Helical" evidence="7">
    <location>
        <begin position="232"/>
        <end position="248"/>
    </location>
</feature>
<evidence type="ECO:0000256" key="8">
    <source>
        <dbReference type="SAM" id="MobiDB-lite"/>
    </source>
</evidence>
<comment type="subcellular location">
    <subcellularLocation>
        <location evidence="7">Cell membrane</location>
        <topology evidence="7">Multi-pass membrane protein</topology>
    </subcellularLocation>
    <subcellularLocation>
        <location evidence="1">Membrane</location>
        <topology evidence="1">Multi-pass membrane protein</topology>
    </subcellularLocation>
</comment>